<protein>
    <submittedName>
        <fullName evidence="1">Uncharacterized protein</fullName>
    </submittedName>
</protein>
<dbReference type="RefSeq" id="WP_091335284.1">
    <property type="nucleotide sequence ID" value="NZ_FNYC01000002.1"/>
</dbReference>
<organism evidence="1 2">
    <name type="scientific">Frateuria terrea</name>
    <dbReference type="NCBI Taxonomy" id="529704"/>
    <lineage>
        <taxon>Bacteria</taxon>
        <taxon>Pseudomonadati</taxon>
        <taxon>Pseudomonadota</taxon>
        <taxon>Gammaproteobacteria</taxon>
        <taxon>Lysobacterales</taxon>
        <taxon>Rhodanobacteraceae</taxon>
        <taxon>Frateuria</taxon>
    </lineage>
</organism>
<accession>A0A1H6SY82</accession>
<dbReference type="EMBL" id="FNYC01000002">
    <property type="protein sequence ID" value="SEI69757.1"/>
    <property type="molecule type" value="Genomic_DNA"/>
</dbReference>
<gene>
    <name evidence="1" type="ORF">SAMN04487997_1499</name>
</gene>
<sequence>MSRPTRNLPTEQALPRFVECARRMLDPVTPEPLRRELEPQLLQLLPVVQALGLFELFEVRDRALAALLRDEMAARRGLYAAA</sequence>
<name>A0A1H6SY82_9GAMM</name>
<reference evidence="1 2" key="1">
    <citation type="submission" date="2016-10" db="EMBL/GenBank/DDBJ databases">
        <authorList>
            <person name="de Groot N.N."/>
        </authorList>
    </citation>
    <scope>NUCLEOTIDE SEQUENCE [LARGE SCALE GENOMIC DNA]</scope>
    <source>
        <strain evidence="1 2">DSM 26515</strain>
    </source>
</reference>
<dbReference type="AlphaFoldDB" id="A0A1H6SY82"/>
<dbReference type="STRING" id="529704.SAMN02927913_1414"/>
<keyword evidence="2" id="KW-1185">Reference proteome</keyword>
<proteinExistence type="predicted"/>
<dbReference type="OrthoDB" id="9999806at2"/>
<evidence type="ECO:0000313" key="2">
    <source>
        <dbReference type="Proteomes" id="UP000199420"/>
    </source>
</evidence>
<dbReference type="Proteomes" id="UP000199420">
    <property type="component" value="Unassembled WGS sequence"/>
</dbReference>
<evidence type="ECO:0000313" key="1">
    <source>
        <dbReference type="EMBL" id="SEI69757.1"/>
    </source>
</evidence>